<dbReference type="PANTHER" id="PTHR14296:SF3">
    <property type="entry name" value="DIKAR, ISOFORM F"/>
    <property type="match status" value="1"/>
</dbReference>
<organism evidence="6 7">
    <name type="scientific">Klebsormidium nitens</name>
    <name type="common">Green alga</name>
    <name type="synonym">Ulothrix nitens</name>
    <dbReference type="NCBI Taxonomy" id="105231"/>
    <lineage>
        <taxon>Eukaryota</taxon>
        <taxon>Viridiplantae</taxon>
        <taxon>Streptophyta</taxon>
        <taxon>Klebsormidiophyceae</taxon>
        <taxon>Klebsormidiales</taxon>
        <taxon>Klebsormidiaceae</taxon>
        <taxon>Klebsormidium</taxon>
    </lineage>
</organism>
<dbReference type="GO" id="GO:0031213">
    <property type="term" value="C:RSF complex"/>
    <property type="evidence" value="ECO:0007669"/>
    <property type="project" value="InterPro"/>
</dbReference>
<feature type="compositionally biased region" description="Basic and acidic residues" evidence="4">
    <location>
        <begin position="33"/>
        <end position="57"/>
    </location>
</feature>
<dbReference type="PANTHER" id="PTHR14296">
    <property type="entry name" value="REMODELING AND SPACING FACTOR 1"/>
    <property type="match status" value="1"/>
</dbReference>
<feature type="compositionally biased region" description="Basic and acidic residues" evidence="4">
    <location>
        <begin position="713"/>
        <end position="723"/>
    </location>
</feature>
<feature type="compositionally biased region" description="Acidic residues" evidence="4">
    <location>
        <begin position="815"/>
        <end position="839"/>
    </location>
</feature>
<dbReference type="InterPro" id="IPR018501">
    <property type="entry name" value="DDT_dom"/>
</dbReference>
<dbReference type="OMA" id="TKHETST"/>
<evidence type="ECO:0000256" key="4">
    <source>
        <dbReference type="SAM" id="MobiDB-lite"/>
    </source>
</evidence>
<keyword evidence="3" id="KW-0175">Coiled coil</keyword>
<dbReference type="OrthoDB" id="303107at2759"/>
<evidence type="ECO:0000256" key="3">
    <source>
        <dbReference type="SAM" id="Coils"/>
    </source>
</evidence>
<feature type="region of interest" description="Disordered" evidence="4">
    <location>
        <begin position="797"/>
        <end position="839"/>
    </location>
</feature>
<reference evidence="6 7" key="1">
    <citation type="journal article" date="2014" name="Nat. Commun.">
        <title>Klebsormidium flaccidum genome reveals primary factors for plant terrestrial adaptation.</title>
        <authorList>
            <person name="Hori K."/>
            <person name="Maruyama F."/>
            <person name="Fujisawa T."/>
            <person name="Togashi T."/>
            <person name="Yamamoto N."/>
            <person name="Seo M."/>
            <person name="Sato S."/>
            <person name="Yamada T."/>
            <person name="Mori H."/>
            <person name="Tajima N."/>
            <person name="Moriyama T."/>
            <person name="Ikeuchi M."/>
            <person name="Watanabe M."/>
            <person name="Wada H."/>
            <person name="Kobayashi K."/>
            <person name="Saito M."/>
            <person name="Masuda T."/>
            <person name="Sasaki-Sekimoto Y."/>
            <person name="Mashiguchi K."/>
            <person name="Awai K."/>
            <person name="Shimojima M."/>
            <person name="Masuda S."/>
            <person name="Iwai M."/>
            <person name="Nobusawa T."/>
            <person name="Narise T."/>
            <person name="Kondo S."/>
            <person name="Saito H."/>
            <person name="Sato R."/>
            <person name="Murakawa M."/>
            <person name="Ihara Y."/>
            <person name="Oshima-Yamada Y."/>
            <person name="Ohtaka K."/>
            <person name="Satoh M."/>
            <person name="Sonobe K."/>
            <person name="Ishii M."/>
            <person name="Ohtani R."/>
            <person name="Kanamori-Sato M."/>
            <person name="Honoki R."/>
            <person name="Miyazaki D."/>
            <person name="Mochizuki H."/>
            <person name="Umetsu J."/>
            <person name="Higashi K."/>
            <person name="Shibata D."/>
            <person name="Kamiya Y."/>
            <person name="Sato N."/>
            <person name="Nakamura Y."/>
            <person name="Tabata S."/>
            <person name="Ida S."/>
            <person name="Kurokawa K."/>
            <person name="Ohta H."/>
        </authorList>
    </citation>
    <scope>NUCLEOTIDE SEQUENCE [LARGE SCALE GENOMIC DNA]</scope>
    <source>
        <strain evidence="6 7">NIES-2285</strain>
    </source>
</reference>
<dbReference type="AlphaFoldDB" id="A0A1Y1I5M1"/>
<protein>
    <recommendedName>
        <fullName evidence="5">DDT domain-containing protein</fullName>
    </recommendedName>
</protein>
<feature type="compositionally biased region" description="Acidic residues" evidence="4">
    <location>
        <begin position="526"/>
        <end position="555"/>
    </location>
</feature>
<evidence type="ECO:0000259" key="5">
    <source>
        <dbReference type="Pfam" id="PF02791"/>
    </source>
</evidence>
<name>A0A1Y1I5M1_KLENI</name>
<dbReference type="STRING" id="105231.A0A1Y1I5M1"/>
<keyword evidence="2" id="KW-0539">Nucleus</keyword>
<dbReference type="GO" id="GO:0006355">
    <property type="term" value="P:regulation of DNA-templated transcription"/>
    <property type="evidence" value="ECO:0007669"/>
    <property type="project" value="InterPro"/>
</dbReference>
<evidence type="ECO:0000313" key="6">
    <source>
        <dbReference type="EMBL" id="GAQ85252.1"/>
    </source>
</evidence>
<feature type="coiled-coil region" evidence="3">
    <location>
        <begin position="337"/>
        <end position="368"/>
    </location>
</feature>
<evidence type="ECO:0000313" key="7">
    <source>
        <dbReference type="Proteomes" id="UP000054558"/>
    </source>
</evidence>
<gene>
    <name evidence="6" type="ORF">KFL_002260080</name>
</gene>
<feature type="compositionally biased region" description="Basic and acidic residues" evidence="4">
    <location>
        <begin position="500"/>
        <end position="515"/>
    </location>
</feature>
<dbReference type="EMBL" id="DF237175">
    <property type="protein sequence ID" value="GAQ85252.1"/>
    <property type="molecule type" value="Genomic_DNA"/>
</dbReference>
<keyword evidence="7" id="KW-1185">Reference proteome</keyword>
<accession>A0A1Y1I5M1</accession>
<feature type="compositionally biased region" description="Acidic residues" evidence="4">
    <location>
        <begin position="82"/>
        <end position="97"/>
    </location>
</feature>
<feature type="compositionally biased region" description="Basic and acidic residues" evidence="4">
    <location>
        <begin position="669"/>
        <end position="680"/>
    </location>
</feature>
<proteinExistence type="predicted"/>
<evidence type="ECO:0000256" key="1">
    <source>
        <dbReference type="ARBA" id="ARBA00004123"/>
    </source>
</evidence>
<feature type="compositionally biased region" description="Basic and acidic residues" evidence="4">
    <location>
        <begin position="414"/>
        <end position="433"/>
    </location>
</feature>
<feature type="region of interest" description="Disordered" evidence="4">
    <location>
        <begin position="400"/>
        <end position="782"/>
    </location>
</feature>
<feature type="region of interest" description="Disordered" evidence="4">
    <location>
        <begin position="33"/>
        <end position="97"/>
    </location>
</feature>
<evidence type="ECO:0000256" key="2">
    <source>
        <dbReference type="ARBA" id="ARBA00023242"/>
    </source>
</evidence>
<feature type="domain" description="DDT" evidence="5">
    <location>
        <begin position="114"/>
        <end position="161"/>
    </location>
</feature>
<comment type="subcellular location">
    <subcellularLocation>
        <location evidence="1">Nucleus</location>
    </subcellularLocation>
</comment>
<dbReference type="Pfam" id="PF02791">
    <property type="entry name" value="DDT"/>
    <property type="match status" value="1"/>
</dbReference>
<dbReference type="InterPro" id="IPR028938">
    <property type="entry name" value="Rsf1-like"/>
</dbReference>
<sequence length="839" mass="94189">MDAATAALINNLPEEFLPRRRPARACVAAAKQKLEEEAREEREERLRATREAKDRAAAKKAARSAKKVAAADRLQENLGEHEENDGPDGPGVEDEDLSAGLDPEIYELRCMWELASILNFLNVYKDILNIPIAFDATELESALLEPLAPSLLKDLHIALLKGVPPVPKNLDRSTWAYDLFRKLKDKWWQFAGGGSPITPAIPKGEEDAAYDQLSPRDRVRILKALCEMRNDQDDCRDAMEQSIKIGVMPESVQLQATGWDSKNRTYWYEDNYYAGTRLYRETRTRGGPKRGIGIHALEPEPGKWETVCAQVDDFKRVAERFASSGNRKEQRLGKFIRDELLAELEEKERQREKRLRRQQRQAENLQILLSGPGLAFGRSKRERKQVDYSYDDYDQVIRDATRKGARHSSPPRRFGRENGHASGQDHDPYGARRSERHRRPGISASGAESGGDAGLDSDAAERRSHRERRPSNRVTQAQETMQAVADQEEDAQPLGEVVYDDEKRGQVEAGERSESEELPDAGAQEDKDDEEYMGSNEEDEEEDEDEEDFDPEDEDGQRGGRKARRQSGARSRYREDFGSGESDGDARRPARGGLRQKERKRYRDGDNEDDSDADLDALLNESDHEARGRKRHKSGGSGRRPVGRRKTRGEEWSEEDGGGLGGPRRPTREKKQVDYAKLDDVELEEDEENGAAQQAVEEREGPYEHNGGSDQAQEDRDGGRDAAGESSGEDSELYAGEPTPKQYGQPDHETNSLRPAQRGRIDAYPNGSEAEEEERLGGARVDVGEELEALEVLGKLVKGHGPKQAHALPSSGNEEVSEYEPEQSGDEASEEDGIDEYDD</sequence>
<feature type="compositionally biased region" description="Basic and acidic residues" evidence="4">
    <location>
        <begin position="69"/>
        <end position="81"/>
    </location>
</feature>
<feature type="compositionally biased region" description="Acidic residues" evidence="4">
    <location>
        <begin position="606"/>
        <end position="615"/>
    </location>
</feature>
<dbReference type="Proteomes" id="UP000054558">
    <property type="component" value="Unassembled WGS sequence"/>
</dbReference>